<dbReference type="Pfam" id="PF00583">
    <property type="entry name" value="Acetyltransf_1"/>
    <property type="match status" value="1"/>
</dbReference>
<dbReference type="Proteomes" id="UP000824262">
    <property type="component" value="Unassembled WGS sequence"/>
</dbReference>
<proteinExistence type="predicted"/>
<protein>
    <submittedName>
        <fullName evidence="2">GNAT family N-acetyltransferase</fullName>
    </submittedName>
</protein>
<dbReference type="InterPro" id="IPR000182">
    <property type="entry name" value="GNAT_dom"/>
</dbReference>
<organism evidence="2 3">
    <name type="scientific">Candidatus Scatomorpha intestinavium</name>
    <dbReference type="NCBI Taxonomy" id="2840922"/>
    <lineage>
        <taxon>Bacteria</taxon>
        <taxon>Bacillati</taxon>
        <taxon>Bacillota</taxon>
        <taxon>Clostridia</taxon>
        <taxon>Eubacteriales</taxon>
        <taxon>Candidatus Scatomorpha</taxon>
    </lineage>
</organism>
<dbReference type="GO" id="GO:0016747">
    <property type="term" value="F:acyltransferase activity, transferring groups other than amino-acyl groups"/>
    <property type="evidence" value="ECO:0007669"/>
    <property type="project" value="InterPro"/>
</dbReference>
<feature type="domain" description="N-acetyltransferase" evidence="1">
    <location>
        <begin position="3"/>
        <end position="157"/>
    </location>
</feature>
<reference evidence="2" key="1">
    <citation type="submission" date="2020-10" db="EMBL/GenBank/DDBJ databases">
        <authorList>
            <person name="Gilroy R."/>
        </authorList>
    </citation>
    <scope>NUCLEOTIDE SEQUENCE</scope>
    <source>
        <strain evidence="2">ChiBcolR7-354</strain>
    </source>
</reference>
<evidence type="ECO:0000313" key="2">
    <source>
        <dbReference type="EMBL" id="HIQ77952.1"/>
    </source>
</evidence>
<dbReference type="AlphaFoldDB" id="A0A9D0ZC72"/>
<dbReference type="EMBL" id="DVGA01000022">
    <property type="protein sequence ID" value="HIQ77952.1"/>
    <property type="molecule type" value="Genomic_DNA"/>
</dbReference>
<accession>A0A9D0ZC72</accession>
<dbReference type="PROSITE" id="PS51186">
    <property type="entry name" value="GNAT"/>
    <property type="match status" value="1"/>
</dbReference>
<reference evidence="2" key="2">
    <citation type="journal article" date="2021" name="PeerJ">
        <title>Extensive microbial diversity within the chicken gut microbiome revealed by metagenomics and culture.</title>
        <authorList>
            <person name="Gilroy R."/>
            <person name="Ravi A."/>
            <person name="Getino M."/>
            <person name="Pursley I."/>
            <person name="Horton D.L."/>
            <person name="Alikhan N.F."/>
            <person name="Baker D."/>
            <person name="Gharbi K."/>
            <person name="Hall N."/>
            <person name="Watson M."/>
            <person name="Adriaenssens E.M."/>
            <person name="Foster-Nyarko E."/>
            <person name="Jarju S."/>
            <person name="Secka A."/>
            <person name="Antonio M."/>
            <person name="Oren A."/>
            <person name="Chaudhuri R.R."/>
            <person name="La Ragione R."/>
            <person name="Hildebrand F."/>
            <person name="Pallen M.J."/>
        </authorList>
    </citation>
    <scope>NUCLEOTIDE SEQUENCE</scope>
    <source>
        <strain evidence="2">ChiBcolR7-354</strain>
    </source>
</reference>
<evidence type="ECO:0000259" key="1">
    <source>
        <dbReference type="PROSITE" id="PS51186"/>
    </source>
</evidence>
<dbReference type="CDD" id="cd04301">
    <property type="entry name" value="NAT_SF"/>
    <property type="match status" value="1"/>
</dbReference>
<dbReference type="SUPFAM" id="SSF55729">
    <property type="entry name" value="Acyl-CoA N-acyltransferases (Nat)"/>
    <property type="match status" value="1"/>
</dbReference>
<dbReference type="InterPro" id="IPR016181">
    <property type="entry name" value="Acyl_CoA_acyltransferase"/>
</dbReference>
<sequence>MDFVIRPMAEGDIPAKGRVHSLCWRETYRGLIPDGYLESITPEFCTGLARSRNIDTLVALCVGEMAGFVCFCAEARPFTAREGCSEVAALYVLRKYQSLGLGRTLMESALGRLPHGSVILYVLDGNRRAIEFYRHMGFELTGRELREEIPRRRAQGA</sequence>
<gene>
    <name evidence="2" type="ORF">IAB77_01680</name>
</gene>
<name>A0A9D0ZC72_9FIRM</name>
<evidence type="ECO:0000313" key="3">
    <source>
        <dbReference type="Proteomes" id="UP000824262"/>
    </source>
</evidence>
<dbReference type="Gene3D" id="3.40.630.30">
    <property type="match status" value="1"/>
</dbReference>
<comment type="caution">
    <text evidence="2">The sequence shown here is derived from an EMBL/GenBank/DDBJ whole genome shotgun (WGS) entry which is preliminary data.</text>
</comment>